<organism evidence="1 2">
    <name type="scientific">Coemansia aciculifera</name>
    <dbReference type="NCBI Taxonomy" id="417176"/>
    <lineage>
        <taxon>Eukaryota</taxon>
        <taxon>Fungi</taxon>
        <taxon>Fungi incertae sedis</taxon>
        <taxon>Zoopagomycota</taxon>
        <taxon>Kickxellomycotina</taxon>
        <taxon>Kickxellomycetes</taxon>
        <taxon>Kickxellales</taxon>
        <taxon>Kickxellaceae</taxon>
        <taxon>Coemansia</taxon>
    </lineage>
</organism>
<protein>
    <submittedName>
        <fullName evidence="1">Uncharacterized protein</fullName>
    </submittedName>
</protein>
<accession>A0ACC1M2W7</accession>
<name>A0ACC1M2W7_9FUNG</name>
<gene>
    <name evidence="1" type="ORF">IWW38_002561</name>
</gene>
<dbReference type="EMBL" id="JANBVB010000404">
    <property type="protein sequence ID" value="KAJ2894507.1"/>
    <property type="molecule type" value="Genomic_DNA"/>
</dbReference>
<evidence type="ECO:0000313" key="1">
    <source>
        <dbReference type="EMBL" id="KAJ2894507.1"/>
    </source>
</evidence>
<dbReference type="Proteomes" id="UP001139981">
    <property type="component" value="Unassembled WGS sequence"/>
</dbReference>
<reference evidence="1" key="1">
    <citation type="submission" date="2022-07" db="EMBL/GenBank/DDBJ databases">
        <title>Phylogenomic reconstructions and comparative analyses of Kickxellomycotina fungi.</title>
        <authorList>
            <person name="Reynolds N.K."/>
            <person name="Stajich J.E."/>
            <person name="Barry K."/>
            <person name="Grigoriev I.V."/>
            <person name="Crous P."/>
            <person name="Smith M.E."/>
        </authorList>
    </citation>
    <scope>NUCLEOTIDE SEQUENCE</scope>
    <source>
        <strain evidence="1">CBS 190363</strain>
    </source>
</reference>
<sequence>MSLDPESVPFLRSCERCRKKKRKCSGDKPTCAWCSSHSVPCHYRRTTRFKKLLEGQSGQAIIGTPKEPTLLPNFGPVAPELPSWSVPQLPQGEEASPLSADDFARLFSVDMVPASSTLPPDFLQVANSFITPFSGTTQFPVPDWMTMPNTDASVLANLGDLAALGQANFPQDWVPMEATGTQTGRLGGLTHGFLGDEPTFPFGADLSSLGIDDLLSSLSGSSNGSSNNTRFSNSVSPAMAQGFVSNSSTPAAATTAATESSHGCNGSDYQRPSSGSSNSARESSAPAQEEESDVPHILKEYVSAIPGDVSPTAVYRIMRETFKAPRTGMVSLNLELVWFMLHKGVLPRIAFYGHLSSTIRCSVVANLNIKSMVPSNIDESCYELALNEVPLVKDCAAIWGAIGLCMLARYEFQSLRYQEMAVHADMAMEVMRRIVYAGHRYPWHNVSADDKESFGFQYLVAIYWKVFLWKLLSLILIHHDMAFRCGLVDLPDYSSKTFDLYTMDQPYDVDLMEMIPPNSWLGASAGQRPSIRFRGPSDPEFMRLRPKNSPCFNRGSTSGSYLQQLLVIFGRVLAQQDQVRRGQIGVEKLLKGLWAFKERMRIWRSLLPAELVVDNRMVAGYLDSIRAESQASPDEIDLRAARLKDAIILLMTYHSFIIRANRFAMKAMLGEPLDMPPPDVSTAAFHIRDLFDSTTSPQEVKEYLGDMNLTFHVCRVDALKAADALCSLIQAIYACKFNFYTLGSTVIFCISDLLVTDISLLKNHDVNVAWRAKSRLTNVFNILRILRHWAPALNMFVAGFKALSNPELCIDEPRNTVAHRHETTNLAMVKMHKSQIASGSDDDDDDDDIVHGKRRRIADLRTGNNATILTSSIPEKLTASVSGDVKRDETLSYNAAEPIPEFANPFPPTHAVSLIAKDLGLSLAEFLAPAYPILLLRLIPTRHLLTDQKL</sequence>
<proteinExistence type="predicted"/>
<keyword evidence="2" id="KW-1185">Reference proteome</keyword>
<comment type="caution">
    <text evidence="1">The sequence shown here is derived from an EMBL/GenBank/DDBJ whole genome shotgun (WGS) entry which is preliminary data.</text>
</comment>
<evidence type="ECO:0000313" key="2">
    <source>
        <dbReference type="Proteomes" id="UP001139981"/>
    </source>
</evidence>